<evidence type="ECO:0000313" key="3">
    <source>
        <dbReference type="Proteomes" id="UP000285376"/>
    </source>
</evidence>
<name>A0A417Z3U1_9MICO</name>
<accession>A0A417Z3U1</accession>
<organism evidence="2 3">
    <name type="scientific">Dermacoccus abyssi</name>
    <dbReference type="NCBI Taxonomy" id="322596"/>
    <lineage>
        <taxon>Bacteria</taxon>
        <taxon>Bacillati</taxon>
        <taxon>Actinomycetota</taxon>
        <taxon>Actinomycetes</taxon>
        <taxon>Micrococcales</taxon>
        <taxon>Dermacoccaceae</taxon>
        <taxon>Dermacoccus</taxon>
    </lineage>
</organism>
<evidence type="ECO:0000313" key="2">
    <source>
        <dbReference type="EMBL" id="RHW45372.1"/>
    </source>
</evidence>
<protein>
    <recommendedName>
        <fullName evidence="4">Fis family transcriptional regulator</fullName>
    </recommendedName>
</protein>
<gene>
    <name evidence="2" type="ORF">D1832_09700</name>
</gene>
<keyword evidence="1" id="KW-0175">Coiled coil</keyword>
<comment type="caution">
    <text evidence="2">The sequence shown here is derived from an EMBL/GenBank/DDBJ whole genome shotgun (WGS) entry which is preliminary data.</text>
</comment>
<proteinExistence type="predicted"/>
<dbReference type="AlphaFoldDB" id="A0A417Z3U1"/>
<reference evidence="2 3" key="1">
    <citation type="submission" date="2018-08" db="EMBL/GenBank/DDBJ databases">
        <title>Whole genome sequence analysis of Dermacoccus abyssi bacteria isolated from Deep Mariana trench Micromonospora spp reveals genes involved in the environmental adaptation and production of secondary metabolites.</title>
        <authorList>
            <person name="Abdel-Mageed W.M."/>
            <person name="Lehri B."/>
            <person name="Nouioui I."/>
            <person name="Goodfellow I."/>
            <person name="Jaspars M."/>
            <person name="Karlyshev A."/>
        </authorList>
    </citation>
    <scope>NUCLEOTIDE SEQUENCE [LARGE SCALE GENOMIC DNA]</scope>
    <source>
        <strain evidence="2 3">MT1.1</strain>
    </source>
</reference>
<dbReference type="Proteomes" id="UP000285376">
    <property type="component" value="Unassembled WGS sequence"/>
</dbReference>
<sequence length="191" mass="20405">MRMDRLLADLEAAEAARRAAQRRVEIAEGVRAERAAVTLEDRLRGSLGSDVEVVAAAHPVRGRLVEVARGWIALDRSTRKDVVLGVDDLARPGSVVVATAALESATGLRASHHKDDAPSVGRTWGSLLRALARSRVTVVWRTTSGNEFTGLVDAVGVDHAVVRRSAGTPVVLTTQAVACIEVGARRGEDYR</sequence>
<evidence type="ECO:0008006" key="4">
    <source>
        <dbReference type="Google" id="ProtNLM"/>
    </source>
</evidence>
<evidence type="ECO:0000256" key="1">
    <source>
        <dbReference type="SAM" id="Coils"/>
    </source>
</evidence>
<dbReference type="EMBL" id="QWLM01000010">
    <property type="protein sequence ID" value="RHW45372.1"/>
    <property type="molecule type" value="Genomic_DNA"/>
</dbReference>
<feature type="coiled-coil region" evidence="1">
    <location>
        <begin position="3"/>
        <end position="30"/>
    </location>
</feature>
<dbReference type="RefSeq" id="WP_052947038.1">
    <property type="nucleotide sequence ID" value="NZ_CBCRVH010000007.1"/>
</dbReference>